<dbReference type="Gene3D" id="3.40.50.300">
    <property type="entry name" value="P-loop containing nucleotide triphosphate hydrolases"/>
    <property type="match status" value="2"/>
</dbReference>
<dbReference type="Gene3D" id="1.20.1060.20">
    <property type="match status" value="1"/>
</dbReference>
<evidence type="ECO:0000256" key="5">
    <source>
        <dbReference type="ARBA" id="ARBA00022618"/>
    </source>
</evidence>
<dbReference type="STRING" id="1296121.A0A1A6A7D4"/>
<keyword evidence="9" id="KW-0131">Cell cycle</keyword>
<reference evidence="14" key="1">
    <citation type="submission" date="2013-07" db="EMBL/GenBank/DDBJ databases">
        <title>The Genome Sequence of Cryptococcus dejecticola CBS10117.</title>
        <authorList>
            <consortium name="The Broad Institute Genome Sequencing Platform"/>
            <person name="Cuomo C."/>
            <person name="Litvintseva A."/>
            <person name="Chen Y."/>
            <person name="Heitman J."/>
            <person name="Sun S."/>
            <person name="Springer D."/>
            <person name="Dromer F."/>
            <person name="Young S.K."/>
            <person name="Zeng Q."/>
            <person name="Gargeya S."/>
            <person name="Fitzgerald M."/>
            <person name="Abouelleil A."/>
            <person name="Alvarado L."/>
            <person name="Berlin A.M."/>
            <person name="Chapman S.B."/>
            <person name="Dewar J."/>
            <person name="Goldberg J."/>
            <person name="Griggs A."/>
            <person name="Gujja S."/>
            <person name="Hansen M."/>
            <person name="Howarth C."/>
            <person name="Imamovic A."/>
            <person name="Larimer J."/>
            <person name="McCowan C."/>
            <person name="Murphy C."/>
            <person name="Pearson M."/>
            <person name="Priest M."/>
            <person name="Roberts A."/>
            <person name="Saif S."/>
            <person name="Shea T."/>
            <person name="Sykes S."/>
            <person name="Wortman J."/>
            <person name="Nusbaum C."/>
            <person name="Birren B."/>
        </authorList>
    </citation>
    <scope>NUCLEOTIDE SEQUENCE [LARGE SCALE GENOMIC DNA]</scope>
    <source>
        <strain evidence="14">CBS 10117</strain>
    </source>
</reference>
<dbReference type="Pfam" id="PF02463">
    <property type="entry name" value="SMC_N"/>
    <property type="match status" value="1"/>
</dbReference>
<protein>
    <recommendedName>
        <fullName evidence="10">Structural maintenance of chromosomes protein</fullName>
    </recommendedName>
</protein>
<dbReference type="GO" id="GO:0007062">
    <property type="term" value="P:sister chromatid cohesion"/>
    <property type="evidence" value="ECO:0007669"/>
    <property type="project" value="InterPro"/>
</dbReference>
<evidence type="ECO:0000256" key="1">
    <source>
        <dbReference type="ARBA" id="ARBA00004123"/>
    </source>
</evidence>
<dbReference type="GO" id="GO:0005524">
    <property type="term" value="F:ATP binding"/>
    <property type="evidence" value="ECO:0007669"/>
    <property type="project" value="InterPro"/>
</dbReference>
<dbReference type="EMBL" id="KI894030">
    <property type="protein sequence ID" value="OBR85966.1"/>
    <property type="molecule type" value="Genomic_DNA"/>
</dbReference>
<keyword evidence="4" id="KW-0158">Chromosome</keyword>
<evidence type="ECO:0000256" key="7">
    <source>
        <dbReference type="ARBA" id="ARBA00023054"/>
    </source>
</evidence>
<feature type="region of interest" description="Disordered" evidence="12">
    <location>
        <begin position="362"/>
        <end position="385"/>
    </location>
</feature>
<dbReference type="GO" id="GO:0003677">
    <property type="term" value="F:DNA binding"/>
    <property type="evidence" value="ECO:0007669"/>
    <property type="project" value="TreeGrafter"/>
</dbReference>
<dbReference type="PIRSF" id="PIRSF005719">
    <property type="entry name" value="SMC"/>
    <property type="match status" value="1"/>
</dbReference>
<evidence type="ECO:0000256" key="9">
    <source>
        <dbReference type="ARBA" id="ARBA00023306"/>
    </source>
</evidence>
<name>A0A1A6A7D4_9TREE</name>
<evidence type="ECO:0000256" key="12">
    <source>
        <dbReference type="SAM" id="MobiDB-lite"/>
    </source>
</evidence>
<keyword evidence="8 10" id="KW-0539">Nucleus</keyword>
<dbReference type="GO" id="GO:0051301">
    <property type="term" value="P:cell division"/>
    <property type="evidence" value="ECO:0007669"/>
    <property type="project" value="UniProtKB-KW"/>
</dbReference>
<feature type="coiled-coil region" evidence="11">
    <location>
        <begin position="400"/>
        <end position="504"/>
    </location>
</feature>
<feature type="region of interest" description="Disordered" evidence="12">
    <location>
        <begin position="989"/>
        <end position="1031"/>
    </location>
</feature>
<dbReference type="PANTHER" id="PTHR18937">
    <property type="entry name" value="STRUCTURAL MAINTENANCE OF CHROMOSOMES SMC FAMILY MEMBER"/>
    <property type="match status" value="1"/>
</dbReference>
<dbReference type="InterPro" id="IPR003395">
    <property type="entry name" value="RecF/RecN/SMC_N"/>
</dbReference>
<dbReference type="Pfam" id="PF06470">
    <property type="entry name" value="SMC_hinge"/>
    <property type="match status" value="1"/>
</dbReference>
<accession>A0A1A6A7D4</accession>
<feature type="compositionally biased region" description="Acidic residues" evidence="12">
    <location>
        <begin position="1011"/>
        <end position="1022"/>
    </location>
</feature>
<feature type="domain" description="SMC hinge" evidence="13">
    <location>
        <begin position="547"/>
        <end position="663"/>
    </location>
</feature>
<evidence type="ECO:0000313" key="14">
    <source>
        <dbReference type="EMBL" id="OBR85966.1"/>
    </source>
</evidence>
<proteinExistence type="inferred from homology"/>
<dbReference type="PANTHER" id="PTHR18937:SF12">
    <property type="entry name" value="STRUCTURAL MAINTENANCE OF CHROMOSOMES PROTEIN"/>
    <property type="match status" value="1"/>
</dbReference>
<dbReference type="InterPro" id="IPR010935">
    <property type="entry name" value="SMC_hinge"/>
</dbReference>
<dbReference type="GO" id="GO:0008278">
    <property type="term" value="C:cohesin complex"/>
    <property type="evidence" value="ECO:0007669"/>
    <property type="project" value="InterPro"/>
</dbReference>
<dbReference type="InterPro" id="IPR036277">
    <property type="entry name" value="SMC_hinge_sf"/>
</dbReference>
<dbReference type="InterPro" id="IPR024704">
    <property type="entry name" value="SMC"/>
</dbReference>
<evidence type="ECO:0000256" key="3">
    <source>
        <dbReference type="ARBA" id="ARBA00005597"/>
    </source>
</evidence>
<dbReference type="CDD" id="cd03275">
    <property type="entry name" value="ABC_SMC1_euk"/>
    <property type="match status" value="2"/>
</dbReference>
<organism evidence="14">
    <name type="scientific">Kwoniella dejecticola CBS 10117</name>
    <dbReference type="NCBI Taxonomy" id="1296121"/>
    <lineage>
        <taxon>Eukaryota</taxon>
        <taxon>Fungi</taxon>
        <taxon>Dikarya</taxon>
        <taxon>Basidiomycota</taxon>
        <taxon>Agaricomycotina</taxon>
        <taxon>Tremellomycetes</taxon>
        <taxon>Tremellales</taxon>
        <taxon>Cryptococcaceae</taxon>
        <taxon>Kwoniella</taxon>
    </lineage>
</organism>
<evidence type="ECO:0000256" key="11">
    <source>
        <dbReference type="SAM" id="Coils"/>
    </source>
</evidence>
<keyword evidence="7 11" id="KW-0175">Coiled coil</keyword>
<evidence type="ECO:0000259" key="13">
    <source>
        <dbReference type="SMART" id="SM00968"/>
    </source>
</evidence>
<keyword evidence="6" id="KW-0498">Mitosis</keyword>
<feature type="coiled-coil region" evidence="11">
    <location>
        <begin position="779"/>
        <end position="806"/>
    </location>
</feature>
<dbReference type="InterPro" id="IPR028468">
    <property type="entry name" value="Smc1_ABC"/>
</dbReference>
<gene>
    <name evidence="14" type="ORF">I303_03681</name>
</gene>
<evidence type="ECO:0000256" key="10">
    <source>
        <dbReference type="PIRNR" id="PIRNR005719"/>
    </source>
</evidence>
<comment type="subcellular location">
    <subcellularLocation>
        <location evidence="2">Chromosome</location>
    </subcellularLocation>
    <subcellularLocation>
        <location evidence="1 10">Nucleus</location>
    </subcellularLocation>
</comment>
<feature type="coiled-coil region" evidence="11">
    <location>
        <begin position="859"/>
        <end position="949"/>
    </location>
</feature>
<evidence type="ECO:0000256" key="8">
    <source>
        <dbReference type="ARBA" id="ARBA00023242"/>
    </source>
</evidence>
<sequence length="1254" mass="142300">MPLRRLELSNFKSYRGQQVISFGDAPFTCIIGPNGAGKSNLMDAISFVLGVKSAQLRSTQLKDLVYRGRRAAQHDDDDEMDIDAETQQSQSVSENDARTAWVMVVYEDEKGKEWAFRRSISAAGASAYFLNSKSVAWKEYNGQLEKFNVLVKAKNFLVFQGDVEGVASQDSKALARLIDRISGSLDLASAYEAAKASQEKATEASTANYAKKRSIITEVKHFKEQKEEIMQWEKLKDARDLLVQRHALWRLYHLTNEIQGSTEKVEEASNKLAELRSLTERDDRKLRDAKKEQAQAQLDVKKREARVKKAEKAYEEKKPELLEVETQIAHSEKKVRNANLLAERVQKDVQRQAEALETLEAGAEDVRQRMEEAGERQRQRSQAAGITLSGANLEEYRRLRTSANLQAVDERQQLETLRRQQKTLRDGLSSVEDRIQQARIQQNKLNAELGSLTDREGTVSESRQRILADVSQMSAKVKELQKEREAIKGQLDHAQAERQRINMRETEINERLQETYNKLLQAGVDKRESEREAKLKETIASLRRVFPGVHGRVVDLCRPVASKYETAVTTVLGRNLDAVVVEHEKVAIDCIEYMRNQRAGQATFIPLDTIQVKAVPERLRNFVKGARLAIDCIEYNANVERAMQHACGSALICDTMDIAKYVCYDKGQEVKAVTLEGTVIHRSGLITGGQGSGGARAFNDRELDGLNKQKETYIAQLQEAHRSKPKEKADEGLLEDLARLDAELTVARDDLNLTQTRLAGVREELNHVTATIDELNPDVRRREREVRDAENRRQELLETVNAADDEVFGDFCQRIGVNNIREYEDVQLRIAKEASEAMEGFAAQQARIKHQIDFETTQVNNTRERLVSLQSTISREERNTADLGSTLTSIQNALIKLQDEVDRQREKLESANEAYEAIIAKIEGARDTARRTQRTLDKALKEIAVWNDEIERSGSERHAIYRRCRLEEIDLPLLRGTLDKVPLEAPVRDESAMDVDDEGTQRAVETSDYGIEPDFDNLEDEDKENKSEEVGREFESQIAKLRADLEKVVPNMKAIDRLKDVEAGLEEAEEEAEETRRESRRAKDEFQSLKKKRCDLFNKAFTHMSENIDKIYKDLTKTTNQVGGTAWFTLEDAEEPYLSGVNYNTMPPGKRFAEMEQLSGGEKTMAALALLFSIHSYHPAPFFVLDEVDAALDATNVSKLARYVRNQADKAVQFLIISLKSTLYERADGLVGVYREQEENSSRTLTLDLRKYAA</sequence>
<keyword evidence="5" id="KW-0132">Cell division</keyword>
<dbReference type="GO" id="GO:0005634">
    <property type="term" value="C:nucleus"/>
    <property type="evidence" value="ECO:0007669"/>
    <property type="project" value="UniProtKB-SubCell"/>
</dbReference>
<evidence type="ECO:0000256" key="6">
    <source>
        <dbReference type="ARBA" id="ARBA00022776"/>
    </source>
</evidence>
<feature type="compositionally biased region" description="Basic and acidic residues" evidence="12">
    <location>
        <begin position="364"/>
        <end position="378"/>
    </location>
</feature>
<evidence type="ECO:0000256" key="2">
    <source>
        <dbReference type="ARBA" id="ARBA00004286"/>
    </source>
</evidence>
<dbReference type="InterPro" id="IPR027417">
    <property type="entry name" value="P-loop_NTPase"/>
</dbReference>
<evidence type="ECO:0000256" key="4">
    <source>
        <dbReference type="ARBA" id="ARBA00022454"/>
    </source>
</evidence>
<dbReference type="GO" id="GO:0016887">
    <property type="term" value="F:ATP hydrolysis activity"/>
    <property type="evidence" value="ECO:0007669"/>
    <property type="project" value="InterPro"/>
</dbReference>
<dbReference type="VEuPathDB" id="FungiDB:I303_03681"/>
<dbReference type="SUPFAM" id="SSF75553">
    <property type="entry name" value="Smc hinge domain"/>
    <property type="match status" value="1"/>
</dbReference>
<dbReference type="SUPFAM" id="SSF52540">
    <property type="entry name" value="P-loop containing nucleoside triphosphate hydrolases"/>
    <property type="match status" value="1"/>
</dbReference>
<dbReference type="AlphaFoldDB" id="A0A1A6A7D4"/>
<dbReference type="OrthoDB" id="5575062at2759"/>
<feature type="coiled-coil region" evidence="11">
    <location>
        <begin position="1051"/>
        <end position="1092"/>
    </location>
</feature>
<comment type="similarity">
    <text evidence="3">Belongs to the SMC family. SMC1 subfamily.</text>
</comment>
<dbReference type="Gene3D" id="3.30.70.1620">
    <property type="match status" value="1"/>
</dbReference>
<dbReference type="SMART" id="SM00968">
    <property type="entry name" value="SMC_hinge"/>
    <property type="match status" value="1"/>
</dbReference>